<organism evidence="6 7">
    <name type="scientific">Chionoecetes opilio</name>
    <name type="common">Atlantic snow crab</name>
    <name type="synonym">Cancer opilio</name>
    <dbReference type="NCBI Taxonomy" id="41210"/>
    <lineage>
        <taxon>Eukaryota</taxon>
        <taxon>Metazoa</taxon>
        <taxon>Ecdysozoa</taxon>
        <taxon>Arthropoda</taxon>
        <taxon>Crustacea</taxon>
        <taxon>Multicrustacea</taxon>
        <taxon>Malacostraca</taxon>
        <taxon>Eumalacostraca</taxon>
        <taxon>Eucarida</taxon>
        <taxon>Decapoda</taxon>
        <taxon>Pleocyemata</taxon>
        <taxon>Brachyura</taxon>
        <taxon>Eubrachyura</taxon>
        <taxon>Majoidea</taxon>
        <taxon>Majidae</taxon>
        <taxon>Chionoecetes</taxon>
    </lineage>
</organism>
<dbReference type="PANTHER" id="PTHR10671">
    <property type="entry name" value="EPITHELIAL MEMBRANE PROTEIN-RELATED"/>
    <property type="match status" value="1"/>
</dbReference>
<gene>
    <name evidence="6" type="ORF">GWK47_037862</name>
</gene>
<evidence type="ECO:0000256" key="3">
    <source>
        <dbReference type="ARBA" id="ARBA00022989"/>
    </source>
</evidence>
<dbReference type="EMBL" id="JACEEZ010005175">
    <property type="protein sequence ID" value="KAG0725808.1"/>
    <property type="molecule type" value="Genomic_DNA"/>
</dbReference>
<sequence>MFSDLCTSHRIFTKAKMPHNAFIDYQRTVASFSIISLLVVTMGLIFSAYTFHHTRYMYKRLAACSHLIAAGCVLIVIEVATTMLHYAARNLPELHPPKTNWHYGYSFMLAWITFIAEVTATLAFGICSRKRKKDKAPDDEYAIDEEPTIIGR</sequence>
<comment type="caution">
    <text evidence="6">The sequence shown here is derived from an EMBL/GenBank/DDBJ whole genome shotgun (WGS) entry which is preliminary data.</text>
</comment>
<dbReference type="InterPro" id="IPR004031">
    <property type="entry name" value="PMP22/EMP/MP20/Claudin"/>
</dbReference>
<dbReference type="GO" id="GO:0005886">
    <property type="term" value="C:plasma membrane"/>
    <property type="evidence" value="ECO:0007669"/>
    <property type="project" value="TreeGrafter"/>
</dbReference>
<comment type="subcellular location">
    <subcellularLocation>
        <location evidence="1">Membrane</location>
        <topology evidence="1">Multi-pass membrane protein</topology>
    </subcellularLocation>
</comment>
<feature type="transmembrane region" description="Helical" evidence="5">
    <location>
        <begin position="108"/>
        <end position="127"/>
    </location>
</feature>
<feature type="transmembrane region" description="Helical" evidence="5">
    <location>
        <begin position="29"/>
        <end position="51"/>
    </location>
</feature>
<name>A0A8J5CME4_CHIOP</name>
<dbReference type="InterPro" id="IPR050579">
    <property type="entry name" value="PMP-22/EMP/MP20-like"/>
</dbReference>
<keyword evidence="7" id="KW-1185">Reference proteome</keyword>
<evidence type="ECO:0000256" key="2">
    <source>
        <dbReference type="ARBA" id="ARBA00022692"/>
    </source>
</evidence>
<dbReference type="Pfam" id="PF13903">
    <property type="entry name" value="Claudin_2"/>
    <property type="match status" value="1"/>
</dbReference>
<proteinExistence type="predicted"/>
<keyword evidence="2 5" id="KW-0812">Transmembrane</keyword>
<dbReference type="AlphaFoldDB" id="A0A8J5CME4"/>
<dbReference type="Proteomes" id="UP000770661">
    <property type="component" value="Unassembled WGS sequence"/>
</dbReference>
<keyword evidence="3 5" id="KW-1133">Transmembrane helix</keyword>
<evidence type="ECO:0000313" key="6">
    <source>
        <dbReference type="EMBL" id="KAG0725808.1"/>
    </source>
</evidence>
<evidence type="ECO:0000256" key="1">
    <source>
        <dbReference type="ARBA" id="ARBA00004141"/>
    </source>
</evidence>
<accession>A0A8J5CME4</accession>
<evidence type="ECO:0000256" key="5">
    <source>
        <dbReference type="SAM" id="Phobius"/>
    </source>
</evidence>
<reference evidence="6" key="1">
    <citation type="submission" date="2020-07" db="EMBL/GenBank/DDBJ databases">
        <title>The High-quality genome of the commercially important snow crab, Chionoecetes opilio.</title>
        <authorList>
            <person name="Jeong J.-H."/>
            <person name="Ryu S."/>
        </authorList>
    </citation>
    <scope>NUCLEOTIDE SEQUENCE</scope>
    <source>
        <strain evidence="6">MADBK_172401_WGS</strain>
        <tissue evidence="6">Digestive gland</tissue>
    </source>
</reference>
<keyword evidence="4 5" id="KW-0472">Membrane</keyword>
<dbReference type="OrthoDB" id="5917530at2759"/>
<protein>
    <submittedName>
        <fullName evidence="6">Uncharacterized protein</fullName>
    </submittedName>
</protein>
<evidence type="ECO:0000256" key="4">
    <source>
        <dbReference type="ARBA" id="ARBA00023136"/>
    </source>
</evidence>
<feature type="transmembrane region" description="Helical" evidence="5">
    <location>
        <begin position="63"/>
        <end position="88"/>
    </location>
</feature>
<dbReference type="PANTHER" id="PTHR10671:SF82">
    <property type="entry name" value="GH19567P"/>
    <property type="match status" value="1"/>
</dbReference>
<evidence type="ECO:0000313" key="7">
    <source>
        <dbReference type="Proteomes" id="UP000770661"/>
    </source>
</evidence>
<dbReference type="Gene3D" id="1.20.140.150">
    <property type="match status" value="1"/>
</dbReference>